<proteinExistence type="predicted"/>
<dbReference type="CDD" id="cd00342">
    <property type="entry name" value="gram_neg_porins"/>
    <property type="match status" value="1"/>
</dbReference>
<evidence type="ECO:0000256" key="4">
    <source>
        <dbReference type="ARBA" id="ARBA00022452"/>
    </source>
</evidence>
<dbReference type="Pfam" id="PF13609">
    <property type="entry name" value="Porin_4"/>
    <property type="match status" value="1"/>
</dbReference>
<evidence type="ECO:0000256" key="6">
    <source>
        <dbReference type="ARBA" id="ARBA00022729"/>
    </source>
</evidence>
<dbReference type="GO" id="GO:0046930">
    <property type="term" value="C:pore complex"/>
    <property type="evidence" value="ECO:0007669"/>
    <property type="project" value="UniProtKB-KW"/>
</dbReference>
<evidence type="ECO:0000313" key="13">
    <source>
        <dbReference type="EMBL" id="PIL43986.1"/>
    </source>
</evidence>
<name>A0A2G8TD46_9BURK</name>
<evidence type="ECO:0000256" key="7">
    <source>
        <dbReference type="ARBA" id="ARBA00023065"/>
    </source>
</evidence>
<organism evidence="13 14">
    <name type="scientific">Massilia eurypsychrophila</name>
    <dbReference type="NCBI Taxonomy" id="1485217"/>
    <lineage>
        <taxon>Bacteria</taxon>
        <taxon>Pseudomonadati</taxon>
        <taxon>Pseudomonadota</taxon>
        <taxon>Betaproteobacteria</taxon>
        <taxon>Burkholderiales</taxon>
        <taxon>Oxalobacteraceae</taxon>
        <taxon>Telluria group</taxon>
        <taxon>Massilia</taxon>
    </lineage>
</organism>
<evidence type="ECO:0000256" key="5">
    <source>
        <dbReference type="ARBA" id="ARBA00022692"/>
    </source>
</evidence>
<sequence>MKRTACVLALLGASVGSALAQGASTVYGVVDGGLVSERGCHNCGARVDGGVAAESRLGVRGSESLGGSLSAVYALEAGLQLDTGRSGQDGQLFGRQAYVGVSGKAGTVTVGRHHNLEYEALTDVGDPFKGGMAGTASNLIGSGGRRVDNSILYSAEVNGVSAAASFGAGEVVGNGRANRAWGVSVGFENGPLTIRAAHQNRNVALVAPSTAMGNNTDAKNSILAANLRVGIATAYIAYSASRGWGSSPLFNPDNPYGAGMANTASTDSRDVLVGMALPFGATTLLASYIRKNDRDLANQDANQMAFGATYAMSRRTDFYAAYSRITNRNGAGYTVGNASSLGRGSSAVNVGMRHAF</sequence>
<dbReference type="SUPFAM" id="SSF56935">
    <property type="entry name" value="Porins"/>
    <property type="match status" value="1"/>
</dbReference>
<accession>A0A2G8TD46</accession>
<evidence type="ECO:0000256" key="2">
    <source>
        <dbReference type="ARBA" id="ARBA00011233"/>
    </source>
</evidence>
<evidence type="ECO:0000256" key="1">
    <source>
        <dbReference type="ARBA" id="ARBA00004571"/>
    </source>
</evidence>
<keyword evidence="7" id="KW-0406">Ion transport</keyword>
<feature type="chain" id="PRO_5013560433" evidence="11">
    <location>
        <begin position="21"/>
        <end position="356"/>
    </location>
</feature>
<evidence type="ECO:0000259" key="12">
    <source>
        <dbReference type="Pfam" id="PF13609"/>
    </source>
</evidence>
<dbReference type="InterPro" id="IPR050298">
    <property type="entry name" value="Gram-neg_bact_OMP"/>
</dbReference>
<keyword evidence="14" id="KW-1185">Reference proteome</keyword>
<keyword evidence="3" id="KW-0813">Transport</keyword>
<dbReference type="RefSeq" id="WP_099790212.1">
    <property type="nucleotide sequence ID" value="NZ_JBHLYV010000012.1"/>
</dbReference>
<dbReference type="GO" id="GO:0015288">
    <property type="term" value="F:porin activity"/>
    <property type="evidence" value="ECO:0007669"/>
    <property type="project" value="UniProtKB-KW"/>
</dbReference>
<keyword evidence="9" id="KW-0472">Membrane</keyword>
<gene>
    <name evidence="13" type="ORF">CR105_16755</name>
</gene>
<dbReference type="Proteomes" id="UP000230390">
    <property type="component" value="Unassembled WGS sequence"/>
</dbReference>
<dbReference type="Gene3D" id="2.40.160.10">
    <property type="entry name" value="Porin"/>
    <property type="match status" value="1"/>
</dbReference>
<dbReference type="PANTHER" id="PTHR34501">
    <property type="entry name" value="PROTEIN YDDL-RELATED"/>
    <property type="match status" value="1"/>
</dbReference>
<dbReference type="EMBL" id="PDOC01000010">
    <property type="protein sequence ID" value="PIL43986.1"/>
    <property type="molecule type" value="Genomic_DNA"/>
</dbReference>
<evidence type="ECO:0000256" key="8">
    <source>
        <dbReference type="ARBA" id="ARBA00023114"/>
    </source>
</evidence>
<evidence type="ECO:0000256" key="3">
    <source>
        <dbReference type="ARBA" id="ARBA00022448"/>
    </source>
</evidence>
<evidence type="ECO:0000256" key="9">
    <source>
        <dbReference type="ARBA" id="ARBA00023136"/>
    </source>
</evidence>
<reference evidence="13 14" key="1">
    <citation type="submission" date="2017-10" db="EMBL/GenBank/DDBJ databases">
        <title>Massilia psychrophilum sp. nov., a novel purple-pigmented bacterium isolated from Tianshan glacier, Xinjiang Municipality, China.</title>
        <authorList>
            <person name="Wang H."/>
        </authorList>
    </citation>
    <scope>NUCLEOTIDE SEQUENCE [LARGE SCALE GENOMIC DNA]</scope>
    <source>
        <strain evidence="13 14">JCM 30074</strain>
    </source>
</reference>
<evidence type="ECO:0000256" key="10">
    <source>
        <dbReference type="ARBA" id="ARBA00023237"/>
    </source>
</evidence>
<keyword evidence="6 11" id="KW-0732">Signal</keyword>
<keyword evidence="5" id="KW-0812">Transmembrane</keyword>
<dbReference type="OrthoDB" id="5289162at2"/>
<protein>
    <submittedName>
        <fullName evidence="13">Porin</fullName>
    </submittedName>
</protein>
<dbReference type="InterPro" id="IPR033900">
    <property type="entry name" value="Gram_neg_porin_domain"/>
</dbReference>
<comment type="subcellular location">
    <subcellularLocation>
        <location evidence="1">Cell outer membrane</location>
        <topology evidence="1">Multi-pass membrane protein</topology>
    </subcellularLocation>
</comment>
<keyword evidence="4" id="KW-1134">Transmembrane beta strand</keyword>
<feature type="signal peptide" evidence="11">
    <location>
        <begin position="1"/>
        <end position="20"/>
    </location>
</feature>
<dbReference type="PANTHER" id="PTHR34501:SF9">
    <property type="entry name" value="MAJOR OUTER MEMBRANE PROTEIN P.IA"/>
    <property type="match status" value="1"/>
</dbReference>
<dbReference type="GO" id="GO:0006811">
    <property type="term" value="P:monoatomic ion transport"/>
    <property type="evidence" value="ECO:0007669"/>
    <property type="project" value="UniProtKB-KW"/>
</dbReference>
<comment type="subunit">
    <text evidence="2">Homotrimer.</text>
</comment>
<keyword evidence="8" id="KW-0626">Porin</keyword>
<evidence type="ECO:0000313" key="14">
    <source>
        <dbReference type="Proteomes" id="UP000230390"/>
    </source>
</evidence>
<keyword evidence="10" id="KW-0998">Cell outer membrane</keyword>
<dbReference type="InterPro" id="IPR023614">
    <property type="entry name" value="Porin_dom_sf"/>
</dbReference>
<comment type="caution">
    <text evidence="13">The sequence shown here is derived from an EMBL/GenBank/DDBJ whole genome shotgun (WGS) entry which is preliminary data.</text>
</comment>
<dbReference type="GO" id="GO:0009279">
    <property type="term" value="C:cell outer membrane"/>
    <property type="evidence" value="ECO:0007669"/>
    <property type="project" value="UniProtKB-SubCell"/>
</dbReference>
<feature type="domain" description="Porin" evidence="12">
    <location>
        <begin position="9"/>
        <end position="329"/>
    </location>
</feature>
<evidence type="ECO:0000256" key="11">
    <source>
        <dbReference type="SAM" id="SignalP"/>
    </source>
</evidence>
<dbReference type="AlphaFoldDB" id="A0A2G8TD46"/>